<dbReference type="InterPro" id="IPR047548">
    <property type="entry name" value="Rcat_RBR_RNF14"/>
</dbReference>
<dbReference type="SMART" id="SM00647">
    <property type="entry name" value="IBR"/>
    <property type="match status" value="1"/>
</dbReference>
<evidence type="ECO:0000259" key="14">
    <source>
        <dbReference type="PROSITE" id="PS50908"/>
    </source>
</evidence>
<dbReference type="CDD" id="cd20354">
    <property type="entry name" value="Rcat_RBR_RNF14"/>
    <property type="match status" value="1"/>
</dbReference>
<evidence type="ECO:0000256" key="1">
    <source>
        <dbReference type="ARBA" id="ARBA00001798"/>
    </source>
</evidence>
<evidence type="ECO:0000259" key="15">
    <source>
        <dbReference type="PROSITE" id="PS51873"/>
    </source>
</evidence>
<evidence type="ECO:0000256" key="10">
    <source>
        <dbReference type="ARBA" id="ARBA00044508"/>
    </source>
</evidence>
<dbReference type="Pfam" id="PF01485">
    <property type="entry name" value="IBR"/>
    <property type="match status" value="1"/>
</dbReference>
<evidence type="ECO:0000256" key="7">
    <source>
        <dbReference type="ARBA" id="ARBA00022771"/>
    </source>
</evidence>
<keyword evidence="6" id="KW-0677">Repeat</keyword>
<dbReference type="GO" id="GO:0008270">
    <property type="term" value="F:zinc ion binding"/>
    <property type="evidence" value="ECO:0007669"/>
    <property type="project" value="UniProtKB-KW"/>
</dbReference>
<evidence type="ECO:0000256" key="2">
    <source>
        <dbReference type="ARBA" id="ARBA00004906"/>
    </source>
</evidence>
<evidence type="ECO:0000259" key="13">
    <source>
        <dbReference type="PROSITE" id="PS50089"/>
    </source>
</evidence>
<keyword evidence="9" id="KW-0862">Zinc</keyword>
<dbReference type="AlphaFoldDB" id="A0A4U0WH79"/>
<dbReference type="Gene3D" id="3.10.110.10">
    <property type="entry name" value="Ubiquitin Conjugating Enzyme"/>
    <property type="match status" value="1"/>
</dbReference>
<dbReference type="Pfam" id="PF05773">
    <property type="entry name" value="RWD"/>
    <property type="match status" value="1"/>
</dbReference>
<feature type="compositionally biased region" description="Low complexity" evidence="12">
    <location>
        <begin position="543"/>
        <end position="555"/>
    </location>
</feature>
<dbReference type="PROSITE" id="PS50908">
    <property type="entry name" value="RWD"/>
    <property type="match status" value="1"/>
</dbReference>
<dbReference type="PROSITE" id="PS51873">
    <property type="entry name" value="TRIAD"/>
    <property type="match status" value="1"/>
</dbReference>
<feature type="region of interest" description="Disordered" evidence="12">
    <location>
        <begin position="540"/>
        <end position="617"/>
    </location>
</feature>
<dbReference type="CDD" id="cd23134">
    <property type="entry name" value="RING-HC_ITT1-like"/>
    <property type="match status" value="1"/>
</dbReference>
<dbReference type="OrthoDB" id="1431934at2759"/>
<dbReference type="GO" id="GO:0016567">
    <property type="term" value="P:protein ubiquitination"/>
    <property type="evidence" value="ECO:0007669"/>
    <property type="project" value="InterPro"/>
</dbReference>
<evidence type="ECO:0000256" key="6">
    <source>
        <dbReference type="ARBA" id="ARBA00022737"/>
    </source>
</evidence>
<dbReference type="Pfam" id="PF26200">
    <property type="entry name" value="Rcat_RNF216"/>
    <property type="match status" value="1"/>
</dbReference>
<keyword evidence="7 11" id="KW-0863">Zinc-finger</keyword>
<dbReference type="InterPro" id="IPR013083">
    <property type="entry name" value="Znf_RING/FYVE/PHD"/>
</dbReference>
<dbReference type="EC" id="2.3.2.31" evidence="3"/>
<dbReference type="InterPro" id="IPR001841">
    <property type="entry name" value="Znf_RING"/>
</dbReference>
<evidence type="ECO:0000256" key="11">
    <source>
        <dbReference type="PROSITE-ProRule" id="PRU00175"/>
    </source>
</evidence>
<dbReference type="Gene3D" id="3.30.40.10">
    <property type="entry name" value="Zinc/RING finger domain, C3HC4 (zinc finger)"/>
    <property type="match status" value="1"/>
</dbReference>
<comment type="catalytic activity">
    <reaction evidence="1">
        <text>[E2 ubiquitin-conjugating enzyme]-S-ubiquitinyl-L-cysteine + [acceptor protein]-L-lysine = [E2 ubiquitin-conjugating enzyme]-L-cysteine + [acceptor protein]-N(6)-ubiquitinyl-L-lysine.</text>
        <dbReference type="EC" id="2.3.2.31"/>
    </reaction>
</comment>
<dbReference type="FunFam" id="3.30.40.10:FF:000416">
    <property type="entry name" value="RBR-type E3 ubiquitin transferase"/>
    <property type="match status" value="1"/>
</dbReference>
<feature type="domain" description="RWD" evidence="14">
    <location>
        <begin position="12"/>
        <end position="161"/>
    </location>
</feature>
<organism evidence="16 17">
    <name type="scientific">Cryomyces minteri</name>
    <dbReference type="NCBI Taxonomy" id="331657"/>
    <lineage>
        <taxon>Eukaryota</taxon>
        <taxon>Fungi</taxon>
        <taxon>Dikarya</taxon>
        <taxon>Ascomycota</taxon>
        <taxon>Pezizomycotina</taxon>
        <taxon>Dothideomycetes</taxon>
        <taxon>Dothideomycetes incertae sedis</taxon>
        <taxon>Cryomyces</taxon>
    </lineage>
</organism>
<feature type="domain" description="RING-type" evidence="15">
    <location>
        <begin position="197"/>
        <end position="462"/>
    </location>
</feature>
<dbReference type="InterPro" id="IPR006575">
    <property type="entry name" value="RWD_dom"/>
</dbReference>
<accession>A0A4U0WH79</accession>
<proteinExistence type="inferred from homology"/>
<dbReference type="CDD" id="cd23820">
    <property type="entry name" value="RWD_RNF14"/>
    <property type="match status" value="1"/>
</dbReference>
<feature type="compositionally biased region" description="Pro residues" evidence="12">
    <location>
        <begin position="508"/>
        <end position="519"/>
    </location>
</feature>
<feature type="region of interest" description="Disordered" evidence="12">
    <location>
        <begin position="500"/>
        <end position="522"/>
    </location>
</feature>
<evidence type="ECO:0000256" key="9">
    <source>
        <dbReference type="ARBA" id="ARBA00022833"/>
    </source>
</evidence>
<dbReference type="EMBL" id="NAJN01001690">
    <property type="protein sequence ID" value="TKA61723.1"/>
    <property type="molecule type" value="Genomic_DNA"/>
</dbReference>
<feature type="domain" description="RING-type" evidence="13">
    <location>
        <begin position="201"/>
        <end position="235"/>
    </location>
</feature>
<comment type="caution">
    <text evidence="16">The sequence shown here is derived from an EMBL/GenBank/DDBJ whole genome shotgun (WGS) entry which is preliminary data.</text>
</comment>
<dbReference type="PROSITE" id="PS00518">
    <property type="entry name" value="ZF_RING_1"/>
    <property type="match status" value="1"/>
</dbReference>
<comment type="similarity">
    <text evidence="10">Belongs to the RBR family. RNF14 subfamily.</text>
</comment>
<dbReference type="InterPro" id="IPR016135">
    <property type="entry name" value="UBQ-conjugating_enzyme/RWD"/>
</dbReference>
<dbReference type="InterPro" id="IPR017907">
    <property type="entry name" value="Znf_RING_CS"/>
</dbReference>
<evidence type="ECO:0000256" key="3">
    <source>
        <dbReference type="ARBA" id="ARBA00012251"/>
    </source>
</evidence>
<keyword evidence="17" id="KW-1185">Reference proteome</keyword>
<dbReference type="PROSITE" id="PS50089">
    <property type="entry name" value="ZF_RING_2"/>
    <property type="match status" value="1"/>
</dbReference>
<dbReference type="PANTHER" id="PTHR11685">
    <property type="entry name" value="RBR FAMILY RING FINGER AND IBR DOMAIN-CONTAINING"/>
    <property type="match status" value="1"/>
</dbReference>
<keyword evidence="5" id="KW-0479">Metal-binding</keyword>
<keyword evidence="8" id="KW-0833">Ubl conjugation pathway</keyword>
<name>A0A4U0WH79_9PEZI</name>
<dbReference type="Proteomes" id="UP000308768">
    <property type="component" value="Unassembled WGS sequence"/>
</dbReference>
<dbReference type="InterPro" id="IPR031127">
    <property type="entry name" value="E3_UB_ligase_RBR"/>
</dbReference>
<dbReference type="Gene3D" id="1.20.120.1750">
    <property type="match status" value="1"/>
</dbReference>
<reference evidence="16 17" key="1">
    <citation type="submission" date="2017-03" db="EMBL/GenBank/DDBJ databases">
        <title>Genomes of endolithic fungi from Antarctica.</title>
        <authorList>
            <person name="Coleine C."/>
            <person name="Masonjones S."/>
            <person name="Stajich J.E."/>
        </authorList>
    </citation>
    <scope>NUCLEOTIDE SEQUENCE [LARGE SCALE GENOMIC DNA]</scope>
    <source>
        <strain evidence="16 17">CCFEE 5187</strain>
    </source>
</reference>
<dbReference type="SUPFAM" id="SSF57850">
    <property type="entry name" value="RING/U-box"/>
    <property type="match status" value="2"/>
</dbReference>
<dbReference type="GO" id="GO:0061630">
    <property type="term" value="F:ubiquitin protein ligase activity"/>
    <property type="evidence" value="ECO:0007669"/>
    <property type="project" value="UniProtKB-EC"/>
</dbReference>
<evidence type="ECO:0000313" key="16">
    <source>
        <dbReference type="EMBL" id="TKA61723.1"/>
    </source>
</evidence>
<keyword evidence="4" id="KW-0808">Transferase</keyword>
<comment type="pathway">
    <text evidence="2">Protein modification; protein ubiquitination.</text>
</comment>
<dbReference type="SUPFAM" id="SSF54495">
    <property type="entry name" value="UBC-like"/>
    <property type="match status" value="1"/>
</dbReference>
<dbReference type="InterPro" id="IPR002867">
    <property type="entry name" value="IBR_dom"/>
</dbReference>
<dbReference type="InterPro" id="IPR044066">
    <property type="entry name" value="TRIAD_supradom"/>
</dbReference>
<feature type="compositionally biased region" description="Acidic residues" evidence="12">
    <location>
        <begin position="589"/>
        <end position="603"/>
    </location>
</feature>
<evidence type="ECO:0000256" key="5">
    <source>
        <dbReference type="ARBA" id="ARBA00022723"/>
    </source>
</evidence>
<gene>
    <name evidence="16" type="ORF">B0A49_10000</name>
</gene>
<dbReference type="STRING" id="331657.A0A4U0WH79"/>
<protein>
    <recommendedName>
        <fullName evidence="3">RBR-type E3 ubiquitin transferase</fullName>
        <ecNumber evidence="3">2.3.2.31</ecNumber>
    </recommendedName>
</protein>
<sequence>MAEADTEDEREIELSSITAIFPELVLDPANPFVASIDLPVAPASPLAVVFPPSVHGAPPNLLLTPPNSDDGQKGQSSTIQYLPQDAHPLSYLPPLHLQITLPDGYPAEVAPHFELSTWPKWLPEFALRRLKDEGTKLWEDYGRSSVVFAYIDLLQQAAERGFDLAEENEGLLEVPQEMKISLLDFDIKAKRATFEQGTYDCGVCLEPKKGSACYQLARCCHVFCVACLQDFYNNCIIEGDVGSVRCLAPDCGKTASNKRKRKSEKTLNPSELLQIPLEQATVQRYVDLKRKKKLESDKSTVHCPRQWCQGPARSKKYPKITNIADYVDSESEDDDSAPAQTFTNDTPDNKLPPIHERLCICDSCAFAFCRVCLSGWHGEFARCWPRNVSELSGDEKLSYDFIRLHTSPCPTCNSPCQKTHGCNHMNCFVCNTHFCYLCSAWLDPQNPYQHFNNFKSECYQRLWELEEGDEGLGNVQFAGARAAEAAAIAAAAEEDQLARQGLGAAAAAPPPPPPAPAPPRAAVNPPLVVAMAQMNIARPPAPAQGAARRAPAGDAQARHAARRPVALRQPEQQPERRGLQRFLDMANRDEEDEWDSDELDDLDGGGQFAGVWDRDRW</sequence>
<evidence type="ECO:0000313" key="17">
    <source>
        <dbReference type="Proteomes" id="UP000308768"/>
    </source>
</evidence>
<evidence type="ECO:0000256" key="4">
    <source>
        <dbReference type="ARBA" id="ARBA00022679"/>
    </source>
</evidence>
<evidence type="ECO:0000256" key="8">
    <source>
        <dbReference type="ARBA" id="ARBA00022786"/>
    </source>
</evidence>
<evidence type="ECO:0000256" key="12">
    <source>
        <dbReference type="SAM" id="MobiDB-lite"/>
    </source>
</evidence>